<gene>
    <name evidence="2" type="ORF">H4W31_003998</name>
</gene>
<dbReference type="RefSeq" id="WP_192772828.1">
    <property type="nucleotide sequence ID" value="NZ_JADBEB010000001.1"/>
</dbReference>
<dbReference type="Proteomes" id="UP000649753">
    <property type="component" value="Unassembled WGS sequence"/>
</dbReference>
<keyword evidence="1" id="KW-1133">Transmembrane helix</keyword>
<reference evidence="2" key="1">
    <citation type="submission" date="2020-10" db="EMBL/GenBank/DDBJ databases">
        <title>Sequencing the genomes of 1000 actinobacteria strains.</title>
        <authorList>
            <person name="Klenk H.-P."/>
        </authorList>
    </citation>
    <scope>NUCLEOTIDE SEQUENCE</scope>
    <source>
        <strain evidence="2">DSM 46832</strain>
    </source>
</reference>
<accession>A0A927M7K6</accession>
<evidence type="ECO:0008006" key="4">
    <source>
        <dbReference type="Google" id="ProtNLM"/>
    </source>
</evidence>
<organism evidence="2 3">
    <name type="scientific">Plantactinospora soyae</name>
    <dbReference type="NCBI Taxonomy" id="1544732"/>
    <lineage>
        <taxon>Bacteria</taxon>
        <taxon>Bacillati</taxon>
        <taxon>Actinomycetota</taxon>
        <taxon>Actinomycetes</taxon>
        <taxon>Micromonosporales</taxon>
        <taxon>Micromonosporaceae</taxon>
        <taxon>Plantactinospora</taxon>
    </lineage>
</organism>
<evidence type="ECO:0000313" key="2">
    <source>
        <dbReference type="EMBL" id="MBE1488360.1"/>
    </source>
</evidence>
<dbReference type="EMBL" id="JADBEB010000001">
    <property type="protein sequence ID" value="MBE1488360.1"/>
    <property type="molecule type" value="Genomic_DNA"/>
</dbReference>
<comment type="caution">
    <text evidence="2">The sequence shown here is derived from an EMBL/GenBank/DDBJ whole genome shotgun (WGS) entry which is preliminary data.</text>
</comment>
<keyword evidence="1" id="KW-0812">Transmembrane</keyword>
<name>A0A927M7K6_9ACTN</name>
<feature type="transmembrane region" description="Helical" evidence="1">
    <location>
        <begin position="30"/>
        <end position="52"/>
    </location>
</feature>
<dbReference type="AlphaFoldDB" id="A0A927M7K6"/>
<protein>
    <recommendedName>
        <fullName evidence="4">Membrane transport protein MMPL domain-containing protein</fullName>
    </recommendedName>
</protein>
<keyword evidence="1" id="KW-0472">Membrane</keyword>
<evidence type="ECO:0000256" key="1">
    <source>
        <dbReference type="SAM" id="Phobius"/>
    </source>
</evidence>
<keyword evidence="3" id="KW-1185">Reference proteome</keyword>
<proteinExistence type="predicted"/>
<sequence>MVHDRWEFIVMAALLYRLGAWICRHRGTVLVAWLAVLVAAGALAATIGGSYVDDFSLPGSRAQHTLDTVAERFPASSGASAQVVFVAPAGQKVAERRAVIEQTLAAAAKAPQVAGVVDAFAAKTVSPDGRVALAHVDYHENRAQVEGGALDALEDVFRPAREAGLRVEFGGSAYGDWPTSTRPGR</sequence>
<evidence type="ECO:0000313" key="3">
    <source>
        <dbReference type="Proteomes" id="UP000649753"/>
    </source>
</evidence>